<dbReference type="RefSeq" id="WP_265268953.1">
    <property type="nucleotide sequence ID" value="NZ_JANFAV010000006.1"/>
</dbReference>
<feature type="binding site" evidence="9">
    <location>
        <position position="153"/>
    </location>
    <ligand>
        <name>[4Fe-4S] cluster</name>
        <dbReference type="ChEBI" id="CHEBI:49883"/>
    </ligand>
</feature>
<gene>
    <name evidence="9 13" type="primary">edd</name>
    <name evidence="13" type="ORF">NEE01_11030</name>
</gene>
<evidence type="ECO:0000259" key="11">
    <source>
        <dbReference type="Pfam" id="PF00920"/>
    </source>
</evidence>
<keyword evidence="6 9" id="KW-0311">Gluconate utilization</keyword>
<evidence type="ECO:0000256" key="5">
    <source>
        <dbReference type="ARBA" id="ARBA00023014"/>
    </source>
</evidence>
<evidence type="ECO:0000256" key="9">
    <source>
        <dbReference type="HAMAP-Rule" id="MF_02094"/>
    </source>
</evidence>
<feature type="domain" description="Dihydroxy-acid/6-phosphogluconate dehydratase N-terminal" evidence="11">
    <location>
        <begin position="66"/>
        <end position="377"/>
    </location>
</feature>
<dbReference type="SUPFAM" id="SSF143975">
    <property type="entry name" value="IlvD/EDD N-terminal domain-like"/>
    <property type="match status" value="1"/>
</dbReference>
<evidence type="ECO:0000256" key="4">
    <source>
        <dbReference type="ARBA" id="ARBA00023004"/>
    </source>
</evidence>
<evidence type="ECO:0000256" key="3">
    <source>
        <dbReference type="ARBA" id="ARBA00022723"/>
    </source>
</evidence>
<protein>
    <recommendedName>
        <fullName evidence="9 10">Phosphogluconate dehydratase</fullName>
        <ecNumber evidence="9 10">4.2.1.12</ecNumber>
    </recommendedName>
</protein>
<sequence length="601" mass="63153">MNPVVAAVTDRIIERSRESRARYLSLLDRARDGWIGRPSLGCANLAHAYAGTPEDRAAMKADAGMNIGIVTAYNDMLSAHAVYYRYPELIKLWAREAGATAQVAGGVPAMCDGVTQGYAGMELSLFSRDTIALATAVALSHGTFEGALLLGICDKIVPGLLMGALRFGHLPMLLVPGGPMPSGLPNKAKAAVRERFATGEATREELLDSEIAAYHGHGTCTFYGTANTNQMMMEVMGLHIPGAAFVNPGTKLRQELTRAAVHRVAGLGWRGEDYRPIGQCVDERAIVNAAVGLLATGGSTNHLLHVPAIARAAGIVIDWEDFDRLSGAVPLIARVYPNGAADVNAFEEAGGMPFVIRELIAGGYLHGDILTAGAETLTGLKPALENDALTWRDPGASGDEAILRPVSAAFSPDGGMRILTGNIGRACIKVSAVEPDRWIVEAPARVFNDQSEVLDAFKRGELERDVVVVVRYQGPRANGMPELHKLTPPLGVLQNRGFRVALVTDGRMSGASGKVPCAIHVSPEALGGGAIGLIRDGDIVRLDAVAGTLEALVDGAEWLARTPAPAPAAADGFGRELFGLFRGAADEAEKGASAILASAGL</sequence>
<keyword evidence="4 9" id="KW-0408">Iron</keyword>
<dbReference type="InterPro" id="IPR037237">
    <property type="entry name" value="IlvD/EDD_N"/>
</dbReference>
<dbReference type="InterPro" id="IPR042096">
    <property type="entry name" value="Dihydro-acid_dehy_C"/>
</dbReference>
<accession>A0AA41Z868</accession>
<dbReference type="EC" id="4.2.1.12" evidence="9 10"/>
<keyword evidence="3 9" id="KW-0479">Metal-binding</keyword>
<comment type="pathway">
    <text evidence="9">Carbohydrate metabolism; Entner-Doudoroff pathway.</text>
</comment>
<dbReference type="EMBL" id="JANFAV010000006">
    <property type="protein sequence ID" value="MCW6535315.1"/>
    <property type="molecule type" value="Genomic_DNA"/>
</dbReference>
<comment type="similarity">
    <text evidence="1 9">Belongs to the IlvD/Edd family.</text>
</comment>
<feature type="binding site" evidence="9">
    <location>
        <position position="220"/>
    </location>
    <ligand>
        <name>[4Fe-4S] cluster</name>
        <dbReference type="ChEBI" id="CHEBI:49883"/>
    </ligand>
</feature>
<dbReference type="InterPro" id="IPR056740">
    <property type="entry name" value="ILV_EDD_C"/>
</dbReference>
<dbReference type="SUPFAM" id="SSF52016">
    <property type="entry name" value="LeuD/IlvD-like"/>
    <property type="match status" value="1"/>
</dbReference>
<dbReference type="PANTHER" id="PTHR43661">
    <property type="entry name" value="D-XYLONATE DEHYDRATASE"/>
    <property type="match status" value="1"/>
</dbReference>
<dbReference type="GO" id="GO:0005829">
    <property type="term" value="C:cytosol"/>
    <property type="evidence" value="ECO:0007669"/>
    <property type="project" value="TreeGrafter"/>
</dbReference>
<reference evidence="13" key="1">
    <citation type="submission" date="2022-06" db="EMBL/GenBank/DDBJ databases">
        <title>Sphingomonas sp. nov. isolated from rhizosphere soil of tomato.</title>
        <authorList>
            <person name="Dong H."/>
            <person name="Gao R."/>
        </authorList>
    </citation>
    <scope>NUCLEOTIDE SEQUENCE</scope>
    <source>
        <strain evidence="13">MMSM24</strain>
    </source>
</reference>
<dbReference type="PANTHER" id="PTHR43661:SF1">
    <property type="entry name" value="PHOSPHOGLUCONATE DEHYDRATASE"/>
    <property type="match status" value="1"/>
</dbReference>
<dbReference type="GO" id="GO:0004456">
    <property type="term" value="F:phosphogluconate dehydratase activity"/>
    <property type="evidence" value="ECO:0007669"/>
    <property type="project" value="UniProtKB-UniRule"/>
</dbReference>
<dbReference type="GO" id="GO:0019521">
    <property type="term" value="P:D-gluconate metabolic process"/>
    <property type="evidence" value="ECO:0007669"/>
    <property type="project" value="UniProtKB-KW"/>
</dbReference>
<keyword evidence="5 9" id="KW-0411">Iron-sulfur</keyword>
<dbReference type="InterPro" id="IPR000581">
    <property type="entry name" value="ILV_EDD_N"/>
</dbReference>
<proteinExistence type="inferred from homology"/>
<keyword evidence="7 9" id="KW-0456">Lyase</keyword>
<evidence type="ECO:0000256" key="6">
    <source>
        <dbReference type="ARBA" id="ARBA00023064"/>
    </source>
</evidence>
<dbReference type="InterPro" id="IPR004786">
    <property type="entry name" value="6-phosphgluc_deHydtase"/>
</dbReference>
<dbReference type="PROSITE" id="PS00887">
    <property type="entry name" value="ILVD_EDD_2"/>
    <property type="match status" value="1"/>
</dbReference>
<evidence type="ECO:0000313" key="13">
    <source>
        <dbReference type="EMBL" id="MCW6535315.1"/>
    </source>
</evidence>
<keyword evidence="8 9" id="KW-0119">Carbohydrate metabolism</keyword>
<comment type="cofactor">
    <cofactor evidence="9">
        <name>[4Fe-4S] cluster</name>
        <dbReference type="ChEBI" id="CHEBI:49883"/>
    </cofactor>
    <text evidence="9">Binds 1 [4Fe-4S] cluster.</text>
</comment>
<comment type="caution">
    <text evidence="13">The sequence shown here is derived from an EMBL/GenBank/DDBJ whole genome shotgun (WGS) entry which is preliminary data.</text>
</comment>
<dbReference type="GO" id="GO:0046872">
    <property type="term" value="F:metal ion binding"/>
    <property type="evidence" value="ECO:0007669"/>
    <property type="project" value="UniProtKB-KW"/>
</dbReference>
<evidence type="ECO:0000313" key="14">
    <source>
        <dbReference type="Proteomes" id="UP001165565"/>
    </source>
</evidence>
<feature type="domain" description="Dihydroxy-acid/6-phosphogluconate dehydratase C-terminal" evidence="12">
    <location>
        <begin position="402"/>
        <end position="592"/>
    </location>
</feature>
<dbReference type="Gene3D" id="3.50.30.80">
    <property type="entry name" value="IlvD/EDD C-terminal domain-like"/>
    <property type="match status" value="1"/>
</dbReference>
<dbReference type="GO" id="GO:0009255">
    <property type="term" value="P:Entner-Doudoroff pathway through 6-phosphogluconate"/>
    <property type="evidence" value="ECO:0007669"/>
    <property type="project" value="UniProtKB-UniRule"/>
</dbReference>
<keyword evidence="14" id="KW-1185">Reference proteome</keyword>
<evidence type="ECO:0000256" key="8">
    <source>
        <dbReference type="ARBA" id="ARBA00023277"/>
    </source>
</evidence>
<evidence type="ECO:0000256" key="1">
    <source>
        <dbReference type="ARBA" id="ARBA00006486"/>
    </source>
</evidence>
<dbReference type="GO" id="GO:0051539">
    <property type="term" value="F:4 iron, 4 sulfur cluster binding"/>
    <property type="evidence" value="ECO:0007669"/>
    <property type="project" value="UniProtKB-UniRule"/>
</dbReference>
<dbReference type="Proteomes" id="UP001165565">
    <property type="component" value="Unassembled WGS sequence"/>
</dbReference>
<dbReference type="PROSITE" id="PS00886">
    <property type="entry name" value="ILVD_EDD_1"/>
    <property type="match status" value="1"/>
</dbReference>
<keyword evidence="2 9" id="KW-0004">4Fe-4S</keyword>
<comment type="function">
    <text evidence="9">Catalyzes the dehydration of 6-phospho-D-gluconate to 2-dehydro-3-deoxy-6-phospho-D-gluconate.</text>
</comment>
<dbReference type="HAMAP" id="MF_02094">
    <property type="entry name" value="Edd"/>
    <property type="match status" value="1"/>
</dbReference>
<dbReference type="NCBIfam" id="TIGR01196">
    <property type="entry name" value="edd"/>
    <property type="match status" value="1"/>
</dbReference>
<name>A0AA41Z868_9SPHN</name>
<evidence type="ECO:0000259" key="12">
    <source>
        <dbReference type="Pfam" id="PF24877"/>
    </source>
</evidence>
<evidence type="ECO:0000256" key="10">
    <source>
        <dbReference type="NCBIfam" id="TIGR01196"/>
    </source>
</evidence>
<dbReference type="InterPro" id="IPR020558">
    <property type="entry name" value="DiOHA_6PGluconate_deHydtase_CS"/>
</dbReference>
<organism evidence="13 14">
    <name type="scientific">Sphingomonas lycopersici</name>
    <dbReference type="NCBI Taxonomy" id="2951807"/>
    <lineage>
        <taxon>Bacteria</taxon>
        <taxon>Pseudomonadati</taxon>
        <taxon>Pseudomonadota</taxon>
        <taxon>Alphaproteobacteria</taxon>
        <taxon>Sphingomonadales</taxon>
        <taxon>Sphingomonadaceae</taxon>
        <taxon>Sphingomonas</taxon>
    </lineage>
</organism>
<comment type="catalytic activity">
    <reaction evidence="9">
        <text>6-phospho-D-gluconate = 2-dehydro-3-deoxy-6-phospho-D-gluconate + H2O</text>
        <dbReference type="Rhea" id="RHEA:17277"/>
        <dbReference type="ChEBI" id="CHEBI:15377"/>
        <dbReference type="ChEBI" id="CHEBI:57569"/>
        <dbReference type="ChEBI" id="CHEBI:58759"/>
        <dbReference type="EC" id="4.2.1.12"/>
    </reaction>
</comment>
<dbReference type="FunFam" id="3.50.30.80:FF:000001">
    <property type="entry name" value="Dihydroxy-acid dehydratase"/>
    <property type="match status" value="1"/>
</dbReference>
<dbReference type="Pfam" id="PF24877">
    <property type="entry name" value="ILV_EDD_C"/>
    <property type="match status" value="1"/>
</dbReference>
<dbReference type="AlphaFoldDB" id="A0AA41Z868"/>
<dbReference type="Pfam" id="PF00920">
    <property type="entry name" value="ILVD_EDD_N"/>
    <property type="match status" value="1"/>
</dbReference>
<evidence type="ECO:0000256" key="2">
    <source>
        <dbReference type="ARBA" id="ARBA00022485"/>
    </source>
</evidence>
<evidence type="ECO:0000256" key="7">
    <source>
        <dbReference type="ARBA" id="ARBA00023239"/>
    </source>
</evidence>